<dbReference type="Proteomes" id="UP000186058">
    <property type="component" value="Unassembled WGS sequence"/>
</dbReference>
<reference evidence="1 2" key="1">
    <citation type="submission" date="2016-03" db="EMBL/GenBank/DDBJ databases">
        <authorList>
            <person name="Sant'Anna F.H."/>
            <person name="Ambrosini A."/>
            <person name="Souza R."/>
            <person name="Bach E."/>
            <person name="Fernandes G."/>
            <person name="Balsanelli E."/>
            <person name="Baura V.A."/>
            <person name="Souza E.M."/>
            <person name="Passaglia L."/>
        </authorList>
    </citation>
    <scope>NUCLEOTIDE SEQUENCE [LARGE SCALE GENOMIC DNA]</scope>
    <source>
        <strain evidence="1 2">P26E</strain>
    </source>
</reference>
<organism evidence="1 2">
    <name type="scientific">Paenibacillus helianthi</name>
    <dbReference type="NCBI Taxonomy" id="1349432"/>
    <lineage>
        <taxon>Bacteria</taxon>
        <taxon>Bacillati</taxon>
        <taxon>Bacillota</taxon>
        <taxon>Bacilli</taxon>
        <taxon>Bacillales</taxon>
        <taxon>Paenibacillaceae</taxon>
        <taxon>Paenibacillus</taxon>
    </lineage>
</organism>
<gene>
    <name evidence="1" type="ORF">A3844_06180</name>
</gene>
<protein>
    <submittedName>
        <fullName evidence="1">Uncharacterized protein</fullName>
    </submittedName>
</protein>
<dbReference type="EMBL" id="LVWI01000014">
    <property type="protein sequence ID" value="OKP89566.1"/>
    <property type="molecule type" value="Genomic_DNA"/>
</dbReference>
<keyword evidence="2" id="KW-1185">Reference proteome</keyword>
<evidence type="ECO:0000313" key="2">
    <source>
        <dbReference type="Proteomes" id="UP000186058"/>
    </source>
</evidence>
<proteinExistence type="predicted"/>
<sequence>MSLQTYRVTYTIDGTEIIVFEFTSTTSPIERIIDEAMNRISSEQLDYKQVKDMVGFSILRLPSL</sequence>
<comment type="caution">
    <text evidence="1">The sequence shown here is derived from an EMBL/GenBank/DDBJ whole genome shotgun (WGS) entry which is preliminary data.</text>
</comment>
<dbReference type="RefSeq" id="WP_074083721.1">
    <property type="nucleotide sequence ID" value="NZ_LVWI01000014.1"/>
</dbReference>
<evidence type="ECO:0000313" key="1">
    <source>
        <dbReference type="EMBL" id="OKP89566.1"/>
    </source>
</evidence>
<name>A0ABX3ERR9_9BACL</name>
<accession>A0ABX3ERR9</accession>